<dbReference type="EMBL" id="FXAW01000011">
    <property type="protein sequence ID" value="SMG52545.1"/>
    <property type="molecule type" value="Genomic_DNA"/>
</dbReference>
<proteinExistence type="predicted"/>
<feature type="transmembrane region" description="Helical" evidence="1">
    <location>
        <begin position="7"/>
        <end position="30"/>
    </location>
</feature>
<organism evidence="2 3">
    <name type="scientific">Marivirga sericea</name>
    <dbReference type="NCBI Taxonomy" id="1028"/>
    <lineage>
        <taxon>Bacteria</taxon>
        <taxon>Pseudomonadati</taxon>
        <taxon>Bacteroidota</taxon>
        <taxon>Cytophagia</taxon>
        <taxon>Cytophagales</taxon>
        <taxon>Marivirgaceae</taxon>
        <taxon>Marivirga</taxon>
    </lineage>
</organism>
<keyword evidence="1" id="KW-1133">Transmembrane helix</keyword>
<dbReference type="RefSeq" id="WP_085519085.1">
    <property type="nucleotide sequence ID" value="NZ_FXAW01000011.1"/>
</dbReference>
<evidence type="ECO:0000313" key="2">
    <source>
        <dbReference type="EMBL" id="SMG52545.1"/>
    </source>
</evidence>
<feature type="transmembrane region" description="Helical" evidence="1">
    <location>
        <begin position="50"/>
        <end position="71"/>
    </location>
</feature>
<keyword evidence="3" id="KW-1185">Reference proteome</keyword>
<dbReference type="AlphaFoldDB" id="A0A1X7LFI5"/>
<keyword evidence="1" id="KW-0812">Transmembrane</keyword>
<accession>A0A1X7LFI5</accession>
<protein>
    <submittedName>
        <fullName evidence="2">Uncharacterized protein</fullName>
    </submittedName>
</protein>
<reference evidence="3" key="1">
    <citation type="submission" date="2017-04" db="EMBL/GenBank/DDBJ databases">
        <authorList>
            <person name="Varghese N."/>
            <person name="Submissions S."/>
        </authorList>
    </citation>
    <scope>NUCLEOTIDE SEQUENCE [LARGE SCALE GENOMIC DNA]</scope>
    <source>
        <strain evidence="3">DSM 4125</strain>
    </source>
</reference>
<dbReference type="Proteomes" id="UP000193804">
    <property type="component" value="Unassembled WGS sequence"/>
</dbReference>
<gene>
    <name evidence="2" type="ORF">SAMN05661096_03967</name>
</gene>
<name>A0A1X7LFI5_9BACT</name>
<feature type="transmembrane region" description="Helical" evidence="1">
    <location>
        <begin position="107"/>
        <end position="132"/>
    </location>
</feature>
<keyword evidence="1" id="KW-0472">Membrane</keyword>
<feature type="transmembrane region" description="Helical" evidence="1">
    <location>
        <begin position="78"/>
        <end position="95"/>
    </location>
</feature>
<evidence type="ECO:0000256" key="1">
    <source>
        <dbReference type="SAM" id="Phobius"/>
    </source>
</evidence>
<dbReference type="OrthoDB" id="9838174at2"/>
<evidence type="ECO:0000313" key="3">
    <source>
        <dbReference type="Proteomes" id="UP000193804"/>
    </source>
</evidence>
<sequence length="152" mass="18002">MLKKRIFVGLAITLAQVLLFYGVYQLLYLFEAFFGEEAKRTVFESLFLDWFFNDYVLVFGLLIFLQNMLIVLTWRKKWTVGLRVMTSLLHLIFWIQNLDTLYGESIILGLTGLVLIWLGPVFETILITAFGIKHPYRERDYYEDLDKKKDLT</sequence>